<sequence>MQRNSTRRRRLLRAAALAAGAALIAAPGTAAAQTAEAETAPGSAPDSASDAAPETAAAETSRDYDGDGHDDLLTIRRNGRLILHAGNGDGTFDPGVALGHGWGAYDMSAAGDLTGDGLPDLLARENETGALYTYPGDGAGGFTARLPAGSGWNTYGMFTAAGDFDGDGVVDLLGVRESDDVLHLFHGLGDGRFGARTVAGSGWDGWDSLTTLGDVDQDGCDDVLGREQASGQYTVFLGNCAGGFGATVASEAAFTPRAGGYASDVAGGGDYNGDGLGDVLAVDGRSGELSLTTLTGDPEPVVDAVGLGTGWSDERLPAVPADWSYDYGVDGKTDVYARRASDGALISYTGNGSGSFSNVYQVGTGWAGLTLVETAGDVDEDGFQDVIARSADGVLWLYRGTGDAGGLTGPVRIGSGWNSFDAIVSGHDFNGDGWTDLVARSAAAGTMHVYSGHGDGTFEHSLQFGVGWDALRDLTMAGDLDHDGRADLLGVRESDGCLYLYRGNGSSVSEAVKVGCGWDGLDAIAAVGDFSGDGHADIVARRAADGHLFLYRGDANGNFTTPIRIGTGWNGVDAIA</sequence>
<organism evidence="4 5">
    <name type="scientific">Glycomyces terrestris</name>
    <dbReference type="NCBI Taxonomy" id="2493553"/>
    <lineage>
        <taxon>Bacteria</taxon>
        <taxon>Bacillati</taxon>
        <taxon>Actinomycetota</taxon>
        <taxon>Actinomycetes</taxon>
        <taxon>Glycomycetales</taxon>
        <taxon>Glycomycetaceae</taxon>
        <taxon>Glycomyces</taxon>
    </lineage>
</organism>
<comment type="caution">
    <text evidence="4">The sequence shown here is derived from an EMBL/GenBank/DDBJ whole genome shotgun (WGS) entry which is preliminary data.</text>
</comment>
<dbReference type="EMBL" id="RSEB01000008">
    <property type="protein sequence ID" value="RRR96108.1"/>
    <property type="molecule type" value="Genomic_DNA"/>
</dbReference>
<feature type="signal peptide" evidence="3">
    <location>
        <begin position="1"/>
        <end position="32"/>
    </location>
</feature>
<proteinExistence type="predicted"/>
<dbReference type="InterPro" id="IPR006311">
    <property type="entry name" value="TAT_signal"/>
</dbReference>
<dbReference type="PANTHER" id="PTHR44103">
    <property type="entry name" value="PROPROTEIN CONVERTASE P"/>
    <property type="match status" value="1"/>
</dbReference>
<feature type="compositionally biased region" description="Basic and acidic residues" evidence="2">
    <location>
        <begin position="60"/>
        <end position="69"/>
    </location>
</feature>
<feature type="chain" id="PRO_5019006842" evidence="3">
    <location>
        <begin position="33"/>
        <end position="576"/>
    </location>
</feature>
<evidence type="ECO:0000313" key="5">
    <source>
        <dbReference type="Proteomes" id="UP000277256"/>
    </source>
</evidence>
<dbReference type="Gene3D" id="2.130.10.130">
    <property type="entry name" value="Integrin alpha, N-terminal"/>
    <property type="match status" value="2"/>
</dbReference>
<accession>A0A426US25</accession>
<dbReference type="SUPFAM" id="SSF69318">
    <property type="entry name" value="Integrin alpha N-terminal domain"/>
    <property type="match status" value="2"/>
</dbReference>
<reference evidence="4 5" key="1">
    <citation type="submission" date="2018-12" db="EMBL/GenBank/DDBJ databases">
        <title>Glycomyces sp. YIM 121974 draft genome.</title>
        <authorList>
            <person name="Li Q."/>
        </authorList>
    </citation>
    <scope>NUCLEOTIDE SEQUENCE [LARGE SCALE GENOMIC DNA]</scope>
    <source>
        <strain evidence="4 5">YIM 121974</strain>
    </source>
</reference>
<keyword evidence="1 3" id="KW-0732">Signal</keyword>
<dbReference type="RefSeq" id="WP_125250035.1">
    <property type="nucleotide sequence ID" value="NZ_RSEB01000008.1"/>
</dbReference>
<dbReference type="InterPro" id="IPR013517">
    <property type="entry name" value="FG-GAP"/>
</dbReference>
<gene>
    <name evidence="4" type="ORF">EIW28_22880</name>
</gene>
<evidence type="ECO:0000256" key="1">
    <source>
        <dbReference type="ARBA" id="ARBA00022729"/>
    </source>
</evidence>
<dbReference type="InterPro" id="IPR028994">
    <property type="entry name" value="Integrin_alpha_N"/>
</dbReference>
<feature type="region of interest" description="Disordered" evidence="2">
    <location>
        <begin position="33"/>
        <end position="69"/>
    </location>
</feature>
<protein>
    <submittedName>
        <fullName evidence="4">VCBS repeat-containing protein</fullName>
    </submittedName>
</protein>
<evidence type="ECO:0000313" key="4">
    <source>
        <dbReference type="EMBL" id="RRR96108.1"/>
    </source>
</evidence>
<dbReference type="OrthoDB" id="226690at2"/>
<dbReference type="PANTHER" id="PTHR44103:SF1">
    <property type="entry name" value="PROPROTEIN CONVERTASE P"/>
    <property type="match status" value="1"/>
</dbReference>
<dbReference type="PROSITE" id="PS51318">
    <property type="entry name" value="TAT"/>
    <property type="match status" value="1"/>
</dbReference>
<dbReference type="AlphaFoldDB" id="A0A426US25"/>
<evidence type="ECO:0000256" key="2">
    <source>
        <dbReference type="SAM" id="MobiDB-lite"/>
    </source>
</evidence>
<keyword evidence="5" id="KW-1185">Reference proteome</keyword>
<evidence type="ECO:0000256" key="3">
    <source>
        <dbReference type="SAM" id="SignalP"/>
    </source>
</evidence>
<name>A0A426US25_9ACTN</name>
<dbReference type="Pfam" id="PF13517">
    <property type="entry name" value="FG-GAP_3"/>
    <property type="match status" value="3"/>
</dbReference>
<dbReference type="Proteomes" id="UP000277256">
    <property type="component" value="Unassembled WGS sequence"/>
</dbReference>
<feature type="compositionally biased region" description="Low complexity" evidence="2">
    <location>
        <begin position="33"/>
        <end position="59"/>
    </location>
</feature>